<accession>A0ABS2N412</accession>
<proteinExistence type="predicted"/>
<dbReference type="InterPro" id="IPR024787">
    <property type="entry name" value="EcsC"/>
</dbReference>
<keyword evidence="2" id="KW-1185">Reference proteome</keyword>
<reference evidence="1 2" key="1">
    <citation type="submission" date="2021-01" db="EMBL/GenBank/DDBJ databases">
        <title>Genomic Encyclopedia of Type Strains, Phase IV (KMG-IV): sequencing the most valuable type-strain genomes for metagenomic binning, comparative biology and taxonomic classification.</title>
        <authorList>
            <person name="Goeker M."/>
        </authorList>
    </citation>
    <scope>NUCLEOTIDE SEQUENCE [LARGE SCALE GENOMIC DNA]</scope>
    <source>
        <strain evidence="1 2">DSM 23711</strain>
    </source>
</reference>
<dbReference type="PANTHER" id="PTHR41260:SF1">
    <property type="entry name" value="PROTEIN ECSC"/>
    <property type="match status" value="1"/>
</dbReference>
<dbReference type="PANTHER" id="PTHR41260">
    <property type="entry name" value="PROTEIN ECSC"/>
    <property type="match status" value="1"/>
</dbReference>
<sequence>MNNDYVQEIITWEKLLESYQTNPYEEFYEKGMNQLLVYLRSSSKQKLQNNADQLLFYVHSYLQGSSIQQEAREAIIKLGKVFDPEVHTIEDLQSMPLTQLTYIAEKQMEKERMSAFVQGSCTGAGGILLSAIDLPVLAMINLKAVQLIGLSFGHKIDKPYEMMVSLKVFHAATLPKRFQKKAWDELNDEMNNTTPYLYEGKEEITNKASTNQLLQQLAKNILILMTRKKVVQGFPLIGIGIGALTNYQLTRKVTNFALRFYQKRYLVEHQILSEK</sequence>
<dbReference type="RefSeq" id="WP_204501529.1">
    <property type="nucleotide sequence ID" value="NZ_JAFBDR010000022.1"/>
</dbReference>
<dbReference type="EMBL" id="JAFBDR010000022">
    <property type="protein sequence ID" value="MBM7572863.1"/>
    <property type="molecule type" value="Genomic_DNA"/>
</dbReference>
<dbReference type="Pfam" id="PF12787">
    <property type="entry name" value="EcsC"/>
    <property type="match status" value="1"/>
</dbReference>
<name>A0ABS2N412_9BACI</name>
<dbReference type="Proteomes" id="UP001296943">
    <property type="component" value="Unassembled WGS sequence"/>
</dbReference>
<evidence type="ECO:0000313" key="1">
    <source>
        <dbReference type="EMBL" id="MBM7572863.1"/>
    </source>
</evidence>
<evidence type="ECO:0000313" key="2">
    <source>
        <dbReference type="Proteomes" id="UP001296943"/>
    </source>
</evidence>
<evidence type="ECO:0008006" key="3">
    <source>
        <dbReference type="Google" id="ProtNLM"/>
    </source>
</evidence>
<comment type="caution">
    <text evidence="1">The sequence shown here is derived from an EMBL/GenBank/DDBJ whole genome shotgun (WGS) entry which is preliminary data.</text>
</comment>
<protein>
    <recommendedName>
        <fullName evidence="3">EcsC family protein</fullName>
    </recommendedName>
</protein>
<organism evidence="1 2">
    <name type="scientific">Aquibacillus albus</name>
    <dbReference type="NCBI Taxonomy" id="1168171"/>
    <lineage>
        <taxon>Bacteria</taxon>
        <taxon>Bacillati</taxon>
        <taxon>Bacillota</taxon>
        <taxon>Bacilli</taxon>
        <taxon>Bacillales</taxon>
        <taxon>Bacillaceae</taxon>
        <taxon>Aquibacillus</taxon>
    </lineage>
</organism>
<gene>
    <name evidence="1" type="ORF">JOC48_003394</name>
</gene>